<reference evidence="1 2" key="1">
    <citation type="submission" date="2023-07" db="EMBL/GenBank/DDBJ databases">
        <title>Genomic Encyclopedia of Type Strains, Phase IV (KMG-IV): sequencing the most valuable type-strain genomes for metagenomic binning, comparative biology and taxonomic classification.</title>
        <authorList>
            <person name="Goeker M."/>
        </authorList>
    </citation>
    <scope>NUCLEOTIDE SEQUENCE [LARGE SCALE GENOMIC DNA]</scope>
    <source>
        <strain evidence="1 2">DSM 17273</strain>
    </source>
</reference>
<evidence type="ECO:0000313" key="2">
    <source>
        <dbReference type="Proteomes" id="UP001185015"/>
    </source>
</evidence>
<dbReference type="Proteomes" id="UP001185015">
    <property type="component" value="Unassembled WGS sequence"/>
</dbReference>
<keyword evidence="2" id="KW-1185">Reference proteome</keyword>
<comment type="caution">
    <text evidence="1">The sequence shown here is derived from an EMBL/GenBank/DDBJ whole genome shotgun (WGS) entry which is preliminary data.</text>
</comment>
<dbReference type="EMBL" id="JAVDQI010000001">
    <property type="protein sequence ID" value="MDR6221733.1"/>
    <property type="molecule type" value="Genomic_DNA"/>
</dbReference>
<evidence type="ECO:0008006" key="3">
    <source>
        <dbReference type="Google" id="ProtNLM"/>
    </source>
</evidence>
<proteinExistence type="predicted"/>
<organism evidence="1 2">
    <name type="scientific">Methanococcoides alaskense</name>
    <dbReference type="NCBI Taxonomy" id="325778"/>
    <lineage>
        <taxon>Archaea</taxon>
        <taxon>Methanobacteriati</taxon>
        <taxon>Methanobacteriota</taxon>
        <taxon>Stenosarchaea group</taxon>
        <taxon>Methanomicrobia</taxon>
        <taxon>Methanosarcinales</taxon>
        <taxon>Methanosarcinaceae</taxon>
        <taxon>Methanococcoides</taxon>
    </lineage>
</organism>
<gene>
    <name evidence="1" type="ORF">J2750_000165</name>
</gene>
<sequence length="160" mass="18817">MTRYSRLSLYSCKYSKKTYTQHQLLSLVLFKDYLNEDYRDFVDLIKIMDSVQSKLELTKVPHYTTLQKFVSRFYSVILDRIFKRTLDLFYNKGDSIQVTAIDSTGFTSGYCSRYYSKRIGKWRHSFIKTSISVDVTKFIVTGYKISGKPVHDAKHARTLL</sequence>
<name>A0AA90TXD0_9EURY</name>
<accession>A0AA90TXD0</accession>
<dbReference type="AlphaFoldDB" id="A0AA90TXD0"/>
<protein>
    <recommendedName>
        <fullName evidence="3">Transposase</fullName>
    </recommendedName>
</protein>
<evidence type="ECO:0000313" key="1">
    <source>
        <dbReference type="EMBL" id="MDR6221733.1"/>
    </source>
</evidence>